<dbReference type="InterPro" id="IPR036875">
    <property type="entry name" value="Znf_CCHC_sf"/>
</dbReference>
<dbReference type="InterPro" id="IPR042509">
    <property type="entry name" value="ZCCHC3"/>
</dbReference>
<evidence type="ECO:0000259" key="2">
    <source>
        <dbReference type="SMART" id="SM00343"/>
    </source>
</evidence>
<sequence>MKSGDLLVESSSLKQSEQLLSITKFGDISVTVSAHASLNYTRGVMSSDEFLMVSDAEFVSELEAQKVIATRRITWKRDGQIISTRRVILTFDTPVLPTKITAGYICCDIRPYIPNPVRCFKCQRFGHTKTACRGSSALCPRCSEPGHEETICKNPEKCFNCKGNHASYSKTCPKWKLEKEILSVKVTKNISIQEARKIVHDRTPKTNYSFTAALKTIKNPHTPIQTSTDSKPSTSATKNEETITVKLSDWLALLKAHKLSLKKKKTIDKNMNFSNRLLKTNGQRKTTQIQRRQTRI</sequence>
<feature type="domain" description="CCHC-type" evidence="2">
    <location>
        <begin position="138"/>
        <end position="154"/>
    </location>
</feature>
<keyword evidence="4" id="KW-1185">Reference proteome</keyword>
<dbReference type="AlphaFoldDB" id="A0A4Y2HNK9"/>
<gene>
    <name evidence="3" type="ORF">AVEN_150236_1</name>
</gene>
<evidence type="ECO:0000313" key="4">
    <source>
        <dbReference type="Proteomes" id="UP000499080"/>
    </source>
</evidence>
<proteinExistence type="predicted"/>
<organism evidence="3 4">
    <name type="scientific">Araneus ventricosus</name>
    <name type="common">Orbweaver spider</name>
    <name type="synonym">Epeira ventricosa</name>
    <dbReference type="NCBI Taxonomy" id="182803"/>
    <lineage>
        <taxon>Eukaryota</taxon>
        <taxon>Metazoa</taxon>
        <taxon>Ecdysozoa</taxon>
        <taxon>Arthropoda</taxon>
        <taxon>Chelicerata</taxon>
        <taxon>Arachnida</taxon>
        <taxon>Araneae</taxon>
        <taxon>Araneomorphae</taxon>
        <taxon>Entelegynae</taxon>
        <taxon>Araneoidea</taxon>
        <taxon>Araneidae</taxon>
        <taxon>Araneus</taxon>
    </lineage>
</organism>
<feature type="domain" description="CCHC-type" evidence="2">
    <location>
        <begin position="118"/>
        <end position="134"/>
    </location>
</feature>
<reference evidence="3 4" key="1">
    <citation type="journal article" date="2019" name="Sci. Rep.">
        <title>Orb-weaving spider Araneus ventricosus genome elucidates the spidroin gene catalogue.</title>
        <authorList>
            <person name="Kono N."/>
            <person name="Nakamura H."/>
            <person name="Ohtoshi R."/>
            <person name="Moran D.A.P."/>
            <person name="Shinohara A."/>
            <person name="Yoshida Y."/>
            <person name="Fujiwara M."/>
            <person name="Mori M."/>
            <person name="Tomita M."/>
            <person name="Arakawa K."/>
        </authorList>
    </citation>
    <scope>NUCLEOTIDE SEQUENCE [LARGE SCALE GENOMIC DNA]</scope>
</reference>
<dbReference type="GO" id="GO:0008270">
    <property type="term" value="F:zinc ion binding"/>
    <property type="evidence" value="ECO:0007669"/>
    <property type="project" value="InterPro"/>
</dbReference>
<dbReference type="InterPro" id="IPR001878">
    <property type="entry name" value="Znf_CCHC"/>
</dbReference>
<evidence type="ECO:0000313" key="3">
    <source>
        <dbReference type="EMBL" id="GBM66957.1"/>
    </source>
</evidence>
<comment type="caution">
    <text evidence="3">The sequence shown here is derived from an EMBL/GenBank/DDBJ whole genome shotgun (WGS) entry which is preliminary data.</text>
</comment>
<dbReference type="PANTHER" id="PTHR22639">
    <property type="entry name" value="GAG-RELATED PROTEIN"/>
    <property type="match status" value="1"/>
</dbReference>
<accession>A0A4Y2HNK9</accession>
<dbReference type="GO" id="GO:0002218">
    <property type="term" value="P:activation of innate immune response"/>
    <property type="evidence" value="ECO:0007669"/>
    <property type="project" value="InterPro"/>
</dbReference>
<dbReference type="EMBL" id="BGPR01103612">
    <property type="protein sequence ID" value="GBM66957.1"/>
    <property type="molecule type" value="Genomic_DNA"/>
</dbReference>
<dbReference type="GO" id="GO:0003723">
    <property type="term" value="F:RNA binding"/>
    <property type="evidence" value="ECO:0007669"/>
    <property type="project" value="InterPro"/>
</dbReference>
<evidence type="ECO:0000256" key="1">
    <source>
        <dbReference type="SAM" id="MobiDB-lite"/>
    </source>
</evidence>
<dbReference type="Proteomes" id="UP000499080">
    <property type="component" value="Unassembled WGS sequence"/>
</dbReference>
<dbReference type="SUPFAM" id="SSF57756">
    <property type="entry name" value="Retrovirus zinc finger-like domains"/>
    <property type="match status" value="1"/>
</dbReference>
<protein>
    <recommendedName>
        <fullName evidence="2">CCHC-type domain-containing protein</fullName>
    </recommendedName>
</protein>
<name>A0A4Y2HNK9_ARAVE</name>
<feature type="compositionally biased region" description="Polar residues" evidence="1">
    <location>
        <begin position="222"/>
        <end position="237"/>
    </location>
</feature>
<dbReference type="GO" id="GO:0003690">
    <property type="term" value="F:double-stranded DNA binding"/>
    <property type="evidence" value="ECO:0007669"/>
    <property type="project" value="InterPro"/>
</dbReference>
<feature type="region of interest" description="Disordered" evidence="1">
    <location>
        <begin position="220"/>
        <end position="239"/>
    </location>
</feature>
<dbReference type="SMART" id="SM00343">
    <property type="entry name" value="ZnF_C2HC"/>
    <property type="match status" value="2"/>
</dbReference>
<dbReference type="OrthoDB" id="6434843at2759"/>
<dbReference type="PANTHER" id="PTHR22639:SF3">
    <property type="entry name" value="ZINC FINGER CCHC DOMAIN-CONTAINING PROTEIN 3"/>
    <property type="match status" value="1"/>
</dbReference>